<dbReference type="InterPro" id="IPR011128">
    <property type="entry name" value="G3P_DH_NAD-dep_N"/>
</dbReference>
<dbReference type="AlphaFoldDB" id="A0A382CDS6"/>
<dbReference type="GO" id="GO:0046168">
    <property type="term" value="P:glycerol-3-phosphate catabolic process"/>
    <property type="evidence" value="ECO:0007669"/>
    <property type="project" value="InterPro"/>
</dbReference>
<gene>
    <name evidence="2" type="ORF">METZ01_LOCUS177109</name>
</gene>
<evidence type="ECO:0000259" key="1">
    <source>
        <dbReference type="Pfam" id="PF01210"/>
    </source>
</evidence>
<dbReference type="EMBL" id="UINC01034041">
    <property type="protein sequence ID" value="SVB24255.1"/>
    <property type="molecule type" value="Genomic_DNA"/>
</dbReference>
<sequence length="149" mass="16400">MTSQPVLVQGAGSWGTALALVLARNHHQVYLWDINLEMIREMKLVRYNRKYLPEIKIPKNVFPIKGVKEVPAEIKKVISAVPCHALRSSLNFLKPLSVGSICIACKGFEPDTQKLNHKVIEEEINNCSIAVLSGPSFAKEVAAGLPTAI</sequence>
<dbReference type="GO" id="GO:0051287">
    <property type="term" value="F:NAD binding"/>
    <property type="evidence" value="ECO:0007669"/>
    <property type="project" value="InterPro"/>
</dbReference>
<dbReference type="GO" id="GO:0005829">
    <property type="term" value="C:cytosol"/>
    <property type="evidence" value="ECO:0007669"/>
    <property type="project" value="TreeGrafter"/>
</dbReference>
<dbReference type="PRINTS" id="PR00077">
    <property type="entry name" value="GPDHDRGNASE"/>
</dbReference>
<evidence type="ECO:0000313" key="2">
    <source>
        <dbReference type="EMBL" id="SVB24255.1"/>
    </source>
</evidence>
<dbReference type="SUPFAM" id="SSF51735">
    <property type="entry name" value="NAD(P)-binding Rossmann-fold domains"/>
    <property type="match status" value="1"/>
</dbReference>
<feature type="domain" description="Glycerol-3-phosphate dehydrogenase NAD-dependent N-terminal" evidence="1">
    <location>
        <begin position="6"/>
        <end position="149"/>
    </location>
</feature>
<organism evidence="2">
    <name type="scientific">marine metagenome</name>
    <dbReference type="NCBI Taxonomy" id="408172"/>
    <lineage>
        <taxon>unclassified sequences</taxon>
        <taxon>metagenomes</taxon>
        <taxon>ecological metagenomes</taxon>
    </lineage>
</organism>
<dbReference type="PANTHER" id="PTHR11728">
    <property type="entry name" value="GLYCEROL-3-PHOSPHATE DEHYDROGENASE"/>
    <property type="match status" value="1"/>
</dbReference>
<dbReference type="PANTHER" id="PTHR11728:SF1">
    <property type="entry name" value="GLYCEROL-3-PHOSPHATE DEHYDROGENASE [NAD(+)] 2, CHLOROPLASTIC"/>
    <property type="match status" value="1"/>
</dbReference>
<reference evidence="2" key="1">
    <citation type="submission" date="2018-05" db="EMBL/GenBank/DDBJ databases">
        <authorList>
            <person name="Lanie J.A."/>
            <person name="Ng W.-L."/>
            <person name="Kazmierczak K.M."/>
            <person name="Andrzejewski T.M."/>
            <person name="Davidsen T.M."/>
            <person name="Wayne K.J."/>
            <person name="Tettelin H."/>
            <person name="Glass J.I."/>
            <person name="Rusch D."/>
            <person name="Podicherti R."/>
            <person name="Tsui H.-C.T."/>
            <person name="Winkler M.E."/>
        </authorList>
    </citation>
    <scope>NUCLEOTIDE SEQUENCE</scope>
</reference>
<dbReference type="GO" id="GO:0047952">
    <property type="term" value="F:glycerol-3-phosphate dehydrogenase [NAD(P)+] activity"/>
    <property type="evidence" value="ECO:0007669"/>
    <property type="project" value="TreeGrafter"/>
</dbReference>
<protein>
    <recommendedName>
        <fullName evidence="1">Glycerol-3-phosphate dehydrogenase NAD-dependent N-terminal domain-containing protein</fullName>
    </recommendedName>
</protein>
<name>A0A382CDS6_9ZZZZ</name>
<dbReference type="InterPro" id="IPR036291">
    <property type="entry name" value="NAD(P)-bd_dom_sf"/>
</dbReference>
<dbReference type="Pfam" id="PF01210">
    <property type="entry name" value="NAD_Gly3P_dh_N"/>
    <property type="match status" value="1"/>
</dbReference>
<feature type="non-terminal residue" evidence="2">
    <location>
        <position position="149"/>
    </location>
</feature>
<dbReference type="Gene3D" id="3.40.50.720">
    <property type="entry name" value="NAD(P)-binding Rossmann-like Domain"/>
    <property type="match status" value="1"/>
</dbReference>
<proteinExistence type="predicted"/>
<feature type="non-terminal residue" evidence="2">
    <location>
        <position position="1"/>
    </location>
</feature>
<accession>A0A382CDS6</accession>
<dbReference type="InterPro" id="IPR006168">
    <property type="entry name" value="G3P_DH_NAD-dep"/>
</dbReference>